<evidence type="ECO:0000256" key="2">
    <source>
        <dbReference type="PROSITE-ProRule" id="PRU00284"/>
    </source>
</evidence>
<dbReference type="NCBIfam" id="TIGR00229">
    <property type="entry name" value="sensory_box"/>
    <property type="match status" value="1"/>
</dbReference>
<dbReference type="SMART" id="SM00283">
    <property type="entry name" value="MA"/>
    <property type="match status" value="1"/>
</dbReference>
<dbReference type="Gene3D" id="1.10.287.950">
    <property type="entry name" value="Methyl-accepting chemotaxis protein"/>
    <property type="match status" value="1"/>
</dbReference>
<dbReference type="PROSITE" id="PS50112">
    <property type="entry name" value="PAS"/>
    <property type="match status" value="1"/>
</dbReference>
<comment type="caution">
    <text evidence="6">The sequence shown here is derived from an EMBL/GenBank/DDBJ whole genome shotgun (WGS) entry which is preliminary data.</text>
</comment>
<reference evidence="6 7" key="1">
    <citation type="submission" date="2019-07" db="EMBL/GenBank/DDBJ databases">
        <authorList>
            <person name="Park Y.J."/>
            <person name="Jeong S.E."/>
            <person name="Jung H.S."/>
        </authorList>
    </citation>
    <scope>NUCLEOTIDE SEQUENCE [LARGE SCALE GENOMIC DNA]</scope>
    <source>
        <strain evidence="7">P16(2019)</strain>
    </source>
</reference>
<dbReference type="SUPFAM" id="SSF58104">
    <property type="entry name" value="Methyl-accepting chemotaxis protein (MCP) signaling domain"/>
    <property type="match status" value="1"/>
</dbReference>
<dbReference type="PANTHER" id="PTHR32089:SF112">
    <property type="entry name" value="LYSOZYME-LIKE PROTEIN-RELATED"/>
    <property type="match status" value="1"/>
</dbReference>
<feature type="domain" description="PAC" evidence="5">
    <location>
        <begin position="80"/>
        <end position="134"/>
    </location>
</feature>
<dbReference type="PROSITE" id="PS50111">
    <property type="entry name" value="CHEMOTAXIS_TRANSDUC_2"/>
    <property type="match status" value="1"/>
</dbReference>
<dbReference type="InterPro" id="IPR000700">
    <property type="entry name" value="PAS-assoc_C"/>
</dbReference>
<dbReference type="InterPro" id="IPR035965">
    <property type="entry name" value="PAS-like_dom_sf"/>
</dbReference>
<dbReference type="Pfam" id="PF08448">
    <property type="entry name" value="PAS_4"/>
    <property type="match status" value="1"/>
</dbReference>
<dbReference type="SUPFAM" id="SSF55785">
    <property type="entry name" value="PYP-like sensor domain (PAS domain)"/>
    <property type="match status" value="1"/>
</dbReference>
<dbReference type="Pfam" id="PF00015">
    <property type="entry name" value="MCPsignal"/>
    <property type="match status" value="1"/>
</dbReference>
<feature type="domain" description="PAS" evidence="4">
    <location>
        <begin position="9"/>
        <end position="80"/>
    </location>
</feature>
<evidence type="ECO:0000259" key="3">
    <source>
        <dbReference type="PROSITE" id="PS50111"/>
    </source>
</evidence>
<evidence type="ECO:0000313" key="7">
    <source>
        <dbReference type="Proteomes" id="UP000318521"/>
    </source>
</evidence>
<evidence type="ECO:0000256" key="1">
    <source>
        <dbReference type="ARBA" id="ARBA00023224"/>
    </source>
</evidence>
<accession>A0A554A0S0</accession>
<organism evidence="6 7">
    <name type="scientific">Alkalicoccobacillus porphyridii</name>
    <dbReference type="NCBI Taxonomy" id="2597270"/>
    <lineage>
        <taxon>Bacteria</taxon>
        <taxon>Bacillati</taxon>
        <taxon>Bacillota</taxon>
        <taxon>Bacilli</taxon>
        <taxon>Bacillales</taxon>
        <taxon>Bacillaceae</taxon>
        <taxon>Alkalicoccobacillus</taxon>
    </lineage>
</organism>
<proteinExistence type="predicted"/>
<keyword evidence="7" id="KW-1185">Reference proteome</keyword>
<dbReference type="GO" id="GO:0007165">
    <property type="term" value="P:signal transduction"/>
    <property type="evidence" value="ECO:0007669"/>
    <property type="project" value="UniProtKB-KW"/>
</dbReference>
<dbReference type="AlphaFoldDB" id="A0A554A0S0"/>
<evidence type="ECO:0000259" key="4">
    <source>
        <dbReference type="PROSITE" id="PS50112"/>
    </source>
</evidence>
<dbReference type="CDD" id="cd00130">
    <property type="entry name" value="PAS"/>
    <property type="match status" value="1"/>
</dbReference>
<keyword evidence="1 2" id="KW-0807">Transducer</keyword>
<evidence type="ECO:0000259" key="5">
    <source>
        <dbReference type="PROSITE" id="PS50113"/>
    </source>
</evidence>
<dbReference type="PANTHER" id="PTHR32089">
    <property type="entry name" value="METHYL-ACCEPTING CHEMOTAXIS PROTEIN MCPB"/>
    <property type="match status" value="1"/>
</dbReference>
<evidence type="ECO:0000313" key="6">
    <source>
        <dbReference type="EMBL" id="TSB47273.1"/>
    </source>
</evidence>
<dbReference type="GO" id="GO:0016020">
    <property type="term" value="C:membrane"/>
    <property type="evidence" value="ECO:0007669"/>
    <property type="project" value="InterPro"/>
</dbReference>
<dbReference type="PROSITE" id="PS50113">
    <property type="entry name" value="PAC"/>
    <property type="match status" value="1"/>
</dbReference>
<protein>
    <submittedName>
        <fullName evidence="6">PAS domain S-box protein</fullName>
    </submittedName>
</protein>
<dbReference type="Proteomes" id="UP000318521">
    <property type="component" value="Unassembled WGS sequence"/>
</dbReference>
<dbReference type="InterPro" id="IPR004089">
    <property type="entry name" value="MCPsignal_dom"/>
</dbReference>
<dbReference type="EMBL" id="VLXZ01000003">
    <property type="protein sequence ID" value="TSB47273.1"/>
    <property type="molecule type" value="Genomic_DNA"/>
</dbReference>
<feature type="domain" description="Methyl-accepting transducer" evidence="3">
    <location>
        <begin position="121"/>
        <end position="301"/>
    </location>
</feature>
<dbReference type="OrthoDB" id="9765776at2"/>
<dbReference type="InterPro" id="IPR000014">
    <property type="entry name" value="PAS"/>
</dbReference>
<gene>
    <name evidence="6" type="ORF">FN960_05910</name>
</gene>
<name>A0A554A0S0_9BACI</name>
<dbReference type="InterPro" id="IPR013656">
    <property type="entry name" value="PAS_4"/>
</dbReference>
<dbReference type="Gene3D" id="3.30.450.20">
    <property type="entry name" value="PAS domain"/>
    <property type="match status" value="1"/>
</dbReference>
<sequence length="301" mass="33842">MKHAVDQVMDAQVVKAIERNVALIRFDTDLRVAYVNRLFAQTMGYTVDEMIGMYHKQFCFPEFHSSIEYERFWQHLLSGNSFQDKIKRMDARGNVVWLEATYMSIFNDEGKVVGVSKIATNITNRQQNITSLAGNLQEMSERLNERAETGIDRSQTLLSTINQMTELSSKNAGTLTGLQEKANAIQGITQTIKGFASQTNLLALNAAIEAARAGEHGRGFDVVAKEVRKLSKQIEDSIMEIRESIDSMTKEVNVISDGTIKVKDHTVENQKQIHVTLKDFETISTDASNLDKEAQKFKATI</sequence>